<sequence length="220" mass="23187">MKIRLAGVLVLALAAGCAPSTGYGTIVGEAPPAPMAPTPSPAPPAPHEVPTETHTGKGPGGFEVTWPKDQLGFFTFDCPKCESNVIISTDGGEFGLVNAIGSYKGTTWLNTYPDQPTKRITVVADGAWTATIADYRSVPTAEPGQETKGKGDAVLRVPAGTASVKFTARSKGNVALWVMTDEMRDLLVNEIGDQDRTVPVDGPAYLKVDDWEGTWTVTPS</sequence>
<reference evidence="3 4" key="1">
    <citation type="submission" date="2023-06" db="EMBL/GenBank/DDBJ databases">
        <authorList>
            <person name="Oyuntsetseg B."/>
            <person name="Kim S.B."/>
        </authorList>
    </citation>
    <scope>NUCLEOTIDE SEQUENCE [LARGE SCALE GENOMIC DNA]</scope>
    <source>
        <strain evidence="3 4">2-2</strain>
    </source>
</reference>
<proteinExistence type="predicted"/>
<evidence type="ECO:0000313" key="4">
    <source>
        <dbReference type="Proteomes" id="UP001227101"/>
    </source>
</evidence>
<feature type="compositionally biased region" description="Pro residues" evidence="1">
    <location>
        <begin position="31"/>
        <end position="47"/>
    </location>
</feature>
<evidence type="ECO:0008006" key="5">
    <source>
        <dbReference type="Google" id="ProtNLM"/>
    </source>
</evidence>
<dbReference type="PROSITE" id="PS51257">
    <property type="entry name" value="PROKAR_LIPOPROTEIN"/>
    <property type="match status" value="1"/>
</dbReference>
<dbReference type="EMBL" id="CP127173">
    <property type="protein sequence ID" value="WIV58832.1"/>
    <property type="molecule type" value="Genomic_DNA"/>
</dbReference>
<accession>A0ABY8XT84</accession>
<dbReference type="RefSeq" id="WP_285456250.1">
    <property type="nucleotide sequence ID" value="NZ_CP127173.1"/>
</dbReference>
<evidence type="ECO:0000313" key="3">
    <source>
        <dbReference type="EMBL" id="WIV58832.1"/>
    </source>
</evidence>
<feature type="region of interest" description="Disordered" evidence="1">
    <location>
        <begin position="30"/>
        <end position="59"/>
    </location>
</feature>
<protein>
    <recommendedName>
        <fullName evidence="5">Lipoprotein</fullName>
    </recommendedName>
</protein>
<gene>
    <name evidence="3" type="ORF">QP939_09495</name>
</gene>
<feature type="chain" id="PRO_5046566347" description="Lipoprotein" evidence="2">
    <location>
        <begin position="21"/>
        <end position="220"/>
    </location>
</feature>
<keyword evidence="2" id="KW-0732">Signal</keyword>
<evidence type="ECO:0000256" key="1">
    <source>
        <dbReference type="SAM" id="MobiDB-lite"/>
    </source>
</evidence>
<feature type="signal peptide" evidence="2">
    <location>
        <begin position="1"/>
        <end position="20"/>
    </location>
</feature>
<keyword evidence="4" id="KW-1185">Reference proteome</keyword>
<dbReference type="Proteomes" id="UP001227101">
    <property type="component" value="Chromosome"/>
</dbReference>
<name>A0ABY8XT84_9PSEU</name>
<organism evidence="3 4">
    <name type="scientific">Amycolatopsis nalaikhensis</name>
    <dbReference type="NCBI Taxonomy" id="715472"/>
    <lineage>
        <taxon>Bacteria</taxon>
        <taxon>Bacillati</taxon>
        <taxon>Actinomycetota</taxon>
        <taxon>Actinomycetes</taxon>
        <taxon>Pseudonocardiales</taxon>
        <taxon>Pseudonocardiaceae</taxon>
        <taxon>Amycolatopsis</taxon>
    </lineage>
</organism>
<evidence type="ECO:0000256" key="2">
    <source>
        <dbReference type="SAM" id="SignalP"/>
    </source>
</evidence>